<organism evidence="1 2">
    <name type="scientific">Paraburkholderia bengalensis</name>
    <dbReference type="NCBI Taxonomy" id="2747562"/>
    <lineage>
        <taxon>Bacteria</taxon>
        <taxon>Pseudomonadati</taxon>
        <taxon>Pseudomonadota</taxon>
        <taxon>Betaproteobacteria</taxon>
        <taxon>Burkholderiales</taxon>
        <taxon>Burkholderiaceae</taxon>
        <taxon>Paraburkholderia</taxon>
    </lineage>
</organism>
<dbReference type="CDD" id="cd06357">
    <property type="entry name" value="PBP1_AmiC"/>
    <property type="match status" value="1"/>
</dbReference>
<dbReference type="InterPro" id="IPR028082">
    <property type="entry name" value="Peripla_BP_I"/>
</dbReference>
<evidence type="ECO:0000313" key="1">
    <source>
        <dbReference type="EMBL" id="MEI6002286.1"/>
    </source>
</evidence>
<dbReference type="PANTHER" id="PTHR47628">
    <property type="match status" value="1"/>
</dbReference>
<dbReference type="PANTHER" id="PTHR47628:SF1">
    <property type="entry name" value="ALIPHATIC AMIDASE EXPRESSION-REGULATING PROTEIN"/>
    <property type="match status" value="1"/>
</dbReference>
<gene>
    <name evidence="1" type="ORF">H3V53_35735</name>
</gene>
<comment type="caution">
    <text evidence="1">The sequence shown here is derived from an EMBL/GenBank/DDBJ whole genome shotgun (WGS) entry which is preliminary data.</text>
</comment>
<protein>
    <submittedName>
        <fullName evidence="1">Transporter substrate-binding domain-containing protein</fullName>
    </submittedName>
</protein>
<proteinExistence type="predicted"/>
<dbReference type="Proteomes" id="UP001386437">
    <property type="component" value="Unassembled WGS sequence"/>
</dbReference>
<reference evidence="1 2" key="1">
    <citation type="journal article" date="2022" name="Arch. Microbiol.">
        <title>Paraburkholderia bengalensis sp. nov. isolated from roots of Oryza sativa, IR64.</title>
        <authorList>
            <person name="Nag P."/>
            <person name="Mondal N."/>
            <person name="Sarkar J."/>
            <person name="Das S."/>
        </authorList>
    </citation>
    <scope>NUCLEOTIDE SEQUENCE [LARGE SCALE GENOMIC DNA]</scope>
    <source>
        <strain evidence="1 2">IR64_4_BI</strain>
    </source>
</reference>
<accession>A0ABU8J376</accession>
<dbReference type="Pfam" id="PF13433">
    <property type="entry name" value="Peripla_BP_5"/>
    <property type="match status" value="1"/>
</dbReference>
<dbReference type="EMBL" id="JACFYJ010000104">
    <property type="protein sequence ID" value="MEI6002286.1"/>
    <property type="molecule type" value="Genomic_DNA"/>
</dbReference>
<dbReference type="SUPFAM" id="SSF53822">
    <property type="entry name" value="Periplasmic binding protein-like I"/>
    <property type="match status" value="1"/>
</dbReference>
<keyword evidence="2" id="KW-1185">Reference proteome</keyword>
<name>A0ABU8J376_9BURK</name>
<evidence type="ECO:0000313" key="2">
    <source>
        <dbReference type="Proteomes" id="UP001386437"/>
    </source>
</evidence>
<dbReference type="InterPro" id="IPR039570">
    <property type="entry name" value="AmiC_PBP1"/>
</dbReference>
<dbReference type="Gene3D" id="3.40.50.2300">
    <property type="match status" value="2"/>
</dbReference>
<sequence>MCSSTGDYGEIGEAMLSASLLAIQQINEDPSYDFYLNPVVANPGGQLDKYFSLSQDLLYGQKIRHVVGCYTSSSRKEVIPAFERADALLWYPSHYEGFEYSDNVIYLGAAPNQHIVPLAAYMMSRHGKRVYSLGSNYVWSWESNRVMREITEANGGSILAERYTELGATDLARVMQEIQDLKPDYIFSSVIGATTAALLSAHSEARLRSKAKGVSYPSIASCNISELELRAAPPEARRGHICSSVYFQSIASCANLAFLDAFHARFGQSRVTTSDAEASYVAVHLLARAIRACGSDDPAKVREAVGACRFEAPQGPVWVDSENHHAYLTPRLGRSTPHGQFEIIQTSDDPVPPDPFLTWFDPNRDIHAWSTTQQLLATKARPQLRAIQ</sequence>